<dbReference type="InterPro" id="IPR028212">
    <property type="entry name" value="GHL6"/>
</dbReference>
<gene>
    <name evidence="1" type="ORF">G5575_17025</name>
</gene>
<dbReference type="Gene3D" id="3.40.50.880">
    <property type="match status" value="1"/>
</dbReference>
<dbReference type="Gene3D" id="3.20.20.80">
    <property type="entry name" value="Glycosidases"/>
    <property type="match status" value="1"/>
</dbReference>
<proteinExistence type="predicted"/>
<dbReference type="RefSeq" id="WP_164535355.1">
    <property type="nucleotide sequence ID" value="NZ_JAALFG010000004.1"/>
</dbReference>
<reference evidence="1 2" key="2">
    <citation type="submission" date="2020-03" db="EMBL/GenBank/DDBJ databases">
        <title>Devosia chinhatensis sp. nov., isolated from a hexachlorocyclohexane (HCH) dump site in India.</title>
        <authorList>
            <person name="Kumar M."/>
            <person name="Lal R."/>
        </authorList>
    </citation>
    <scope>NUCLEOTIDE SEQUENCE [LARGE SCALE GENOMIC DNA]</scope>
    <source>
        <strain evidence="1 2">H239</strain>
    </source>
</reference>
<comment type="caution">
    <text evidence="1">The sequence shown here is derived from an EMBL/GenBank/DDBJ whole genome shotgun (WGS) entry which is preliminary data.</text>
</comment>
<dbReference type="GO" id="GO:0016787">
    <property type="term" value="F:hydrolase activity"/>
    <property type="evidence" value="ECO:0007669"/>
    <property type="project" value="UniProtKB-KW"/>
</dbReference>
<accession>A0A6M1SR53</accession>
<dbReference type="InterPro" id="IPR017853">
    <property type="entry name" value="GH"/>
</dbReference>
<dbReference type="InterPro" id="IPR029062">
    <property type="entry name" value="Class_I_gatase-like"/>
</dbReference>
<sequence length="696" mass="78532">MKNGAPEDVKAGARWWIDEPVRMALFLYNQYQAPVDTDAFVQKLVDLHVNAVVLPTAGIAAFYPTEVPFHVRAPSLPEGRDLVGEIVEKAHAKGIRVVGRFEWTVNQDKSLIEAHPDWVQRDPEGNSPLWNDTHLMCVNGGYMQEHIFKVMDEALTRFPLDGMFFNYGGGQRTAFGPCQCDNCQRLYHEKYGKDLPLKPDPDYLEFMGECAAKLAARIKAFAKSKNPSINFMVGREADSTNSETHGAPVAEAHAFWLYDASETVNRYRAAYPDRMSFNNDSAFLDGRWRYAHRSAPEGEIRGFQNMANGAGPYLFVNGNHEQFDRNGEKGALPAFTFHRNNEDLYVRQENAARVLLIDTPRPTLTQLLMFYGTQGENEGLPPGNGGFGYRDSTELGSGSENHNTAMSGFFRLLTEHHIPFVLSKDLSWIDSDPQRYDLVISSKGAPPELDAYLKKGGRVLAAGATRPDLDLPPTVKLWKRKETLASYWRVRDHDLLPSLRDADLMFFYSDYLELESPGAALTLVPRTKVNPMEMVGEGLHDTDKPGLHLADYGQGRLAYLPWDLGDLYYRASAVHHASLFSDLVDHLLPHGRQIRSNAHPMVQITLQQQRHRNRTLVHFVNLSGGRRLPTTRPSPWAPSRSRFRANLPMQGWPARVAACQCVAPTATPRSPCRNSIPMTWSYFHDTDNFQYLPDDR</sequence>
<dbReference type="EMBL" id="JAALFG010000004">
    <property type="protein sequence ID" value="NGP19114.1"/>
    <property type="molecule type" value="Genomic_DNA"/>
</dbReference>
<dbReference type="Pfam" id="PF14871">
    <property type="entry name" value="GHL6"/>
    <property type="match status" value="1"/>
</dbReference>
<keyword evidence="1" id="KW-0378">Hydrolase</keyword>
<keyword evidence="2" id="KW-1185">Reference proteome</keyword>
<dbReference type="Proteomes" id="UP000474802">
    <property type="component" value="Unassembled WGS sequence"/>
</dbReference>
<protein>
    <submittedName>
        <fullName evidence="1">Family 10 glycosylhydrolase</fullName>
    </submittedName>
</protein>
<dbReference type="SUPFAM" id="SSF51445">
    <property type="entry name" value="(Trans)glycosidases"/>
    <property type="match status" value="1"/>
</dbReference>
<evidence type="ECO:0000313" key="1">
    <source>
        <dbReference type="EMBL" id="NGP19114.1"/>
    </source>
</evidence>
<dbReference type="AlphaFoldDB" id="A0A6M1SR53"/>
<organism evidence="1 2">
    <name type="scientific">Devosia aurantiaca</name>
    <dbReference type="NCBI Taxonomy" id="2714858"/>
    <lineage>
        <taxon>Bacteria</taxon>
        <taxon>Pseudomonadati</taxon>
        <taxon>Pseudomonadota</taxon>
        <taxon>Alphaproteobacteria</taxon>
        <taxon>Hyphomicrobiales</taxon>
        <taxon>Devosiaceae</taxon>
        <taxon>Devosia</taxon>
    </lineage>
</organism>
<name>A0A6M1SR53_9HYPH</name>
<reference evidence="1 2" key="1">
    <citation type="submission" date="2020-02" db="EMBL/GenBank/DDBJ databases">
        <authorList>
            <person name="Khan S.A."/>
            <person name="Jeon C.O."/>
            <person name="Chun B.H."/>
        </authorList>
    </citation>
    <scope>NUCLEOTIDE SEQUENCE [LARGE SCALE GENOMIC DNA]</scope>
    <source>
        <strain evidence="1 2">H239</strain>
    </source>
</reference>
<evidence type="ECO:0000313" key="2">
    <source>
        <dbReference type="Proteomes" id="UP000474802"/>
    </source>
</evidence>